<dbReference type="PANTHER" id="PTHR48261">
    <property type="entry name" value="ACETYLGLUCOSAMINYLTRANSFERASE"/>
    <property type="match status" value="1"/>
</dbReference>
<dbReference type="GO" id="GO:0046872">
    <property type="term" value="F:metal ion binding"/>
    <property type="evidence" value="ECO:0007669"/>
    <property type="project" value="UniProtKB-KW"/>
</dbReference>
<evidence type="ECO:0000256" key="10">
    <source>
        <dbReference type="ARBA" id="ARBA00022723"/>
    </source>
</evidence>
<keyword evidence="12" id="KW-0735">Signal-anchor</keyword>
<dbReference type="GO" id="GO:0005789">
    <property type="term" value="C:endoplasmic reticulum membrane"/>
    <property type="evidence" value="ECO:0007669"/>
    <property type="project" value="UniProtKB-SubCell"/>
</dbReference>
<keyword evidence="10" id="KW-0479">Metal-binding</keyword>
<keyword evidence="8" id="KW-0808">Transferase</keyword>
<evidence type="ECO:0000256" key="19">
    <source>
        <dbReference type="ARBA" id="ARBA00069568"/>
    </source>
</evidence>
<evidence type="ECO:0000256" key="5">
    <source>
        <dbReference type="ARBA" id="ARBA00010271"/>
    </source>
</evidence>
<dbReference type="InterPro" id="IPR004263">
    <property type="entry name" value="Exostosin"/>
</dbReference>
<dbReference type="GO" id="GO:0000139">
    <property type="term" value="C:Golgi membrane"/>
    <property type="evidence" value="ECO:0007669"/>
    <property type="project" value="UniProtKB-SubCell"/>
</dbReference>
<accession>A0AAV8YB97</accession>
<keyword evidence="15" id="KW-0472">Membrane</keyword>
<comment type="subcellular location">
    <subcellularLocation>
        <location evidence="3">Endoplasmic reticulum membrane</location>
        <topology evidence="3">Single-pass type II membrane protein</topology>
    </subcellularLocation>
    <subcellularLocation>
        <location evidence="2">Golgi apparatus membrane</location>
        <topology evidence="2">Single-pass type II membrane protein</topology>
    </subcellularLocation>
</comment>
<keyword evidence="7" id="KW-0328">Glycosyltransferase</keyword>
<dbReference type="Pfam" id="PF03016">
    <property type="entry name" value="Exostosin_GT47"/>
    <property type="match status" value="1"/>
</dbReference>
<evidence type="ECO:0000313" key="22">
    <source>
        <dbReference type="EMBL" id="KAJ8948231.1"/>
    </source>
</evidence>
<dbReference type="SUPFAM" id="SSF53448">
    <property type="entry name" value="Nucleotide-diphospho-sugar transferases"/>
    <property type="match status" value="1"/>
</dbReference>
<evidence type="ECO:0000256" key="18">
    <source>
        <dbReference type="ARBA" id="ARBA00023211"/>
    </source>
</evidence>
<dbReference type="GO" id="GO:0015020">
    <property type="term" value="F:glucuronosyltransferase activity"/>
    <property type="evidence" value="ECO:0007669"/>
    <property type="project" value="UniProtKB-ARBA"/>
</dbReference>
<evidence type="ECO:0000256" key="6">
    <source>
        <dbReference type="ARBA" id="ARBA00012194"/>
    </source>
</evidence>
<evidence type="ECO:0000256" key="4">
    <source>
        <dbReference type="ARBA" id="ARBA00004922"/>
    </source>
</evidence>
<evidence type="ECO:0000256" key="8">
    <source>
        <dbReference type="ARBA" id="ARBA00022679"/>
    </source>
</evidence>
<keyword evidence="14" id="KW-0333">Golgi apparatus</keyword>
<evidence type="ECO:0000256" key="13">
    <source>
        <dbReference type="ARBA" id="ARBA00022989"/>
    </source>
</evidence>
<evidence type="ECO:0000256" key="9">
    <source>
        <dbReference type="ARBA" id="ARBA00022692"/>
    </source>
</evidence>
<organism evidence="22 23">
    <name type="scientific">Aromia moschata</name>
    <dbReference type="NCBI Taxonomy" id="1265417"/>
    <lineage>
        <taxon>Eukaryota</taxon>
        <taxon>Metazoa</taxon>
        <taxon>Ecdysozoa</taxon>
        <taxon>Arthropoda</taxon>
        <taxon>Hexapoda</taxon>
        <taxon>Insecta</taxon>
        <taxon>Pterygota</taxon>
        <taxon>Neoptera</taxon>
        <taxon>Endopterygota</taxon>
        <taxon>Coleoptera</taxon>
        <taxon>Polyphaga</taxon>
        <taxon>Cucujiformia</taxon>
        <taxon>Chrysomeloidea</taxon>
        <taxon>Cerambycidae</taxon>
        <taxon>Cerambycinae</taxon>
        <taxon>Callichromatini</taxon>
        <taxon>Aromia</taxon>
    </lineage>
</organism>
<keyword evidence="18" id="KW-0464">Manganese</keyword>
<evidence type="ECO:0000256" key="12">
    <source>
        <dbReference type="ARBA" id="ARBA00022968"/>
    </source>
</evidence>
<keyword evidence="11" id="KW-0256">Endoplasmic reticulum</keyword>
<evidence type="ECO:0000256" key="15">
    <source>
        <dbReference type="ARBA" id="ARBA00023136"/>
    </source>
</evidence>
<comment type="cofactor">
    <cofactor evidence="1">
        <name>Mn(2+)</name>
        <dbReference type="ChEBI" id="CHEBI:29035"/>
    </cofactor>
</comment>
<name>A0AAV8YB97_9CUCU</name>
<dbReference type="AlphaFoldDB" id="A0AAV8YB97"/>
<feature type="domain" description="Exostosin GT47" evidence="20">
    <location>
        <begin position="53"/>
        <end position="146"/>
    </location>
</feature>
<comment type="similarity">
    <text evidence="5">Belongs to the glycosyltransferase 47 family.</text>
</comment>
<evidence type="ECO:0000313" key="23">
    <source>
        <dbReference type="Proteomes" id="UP001162162"/>
    </source>
</evidence>
<dbReference type="EMBL" id="JAPWTK010000140">
    <property type="protein sequence ID" value="KAJ8948231.1"/>
    <property type="molecule type" value="Genomic_DNA"/>
</dbReference>
<evidence type="ECO:0000256" key="16">
    <source>
        <dbReference type="ARBA" id="ARBA00023157"/>
    </source>
</evidence>
<evidence type="ECO:0000259" key="20">
    <source>
        <dbReference type="Pfam" id="PF03016"/>
    </source>
</evidence>
<dbReference type="Gene3D" id="3.90.550.10">
    <property type="entry name" value="Spore Coat Polysaccharide Biosynthesis Protein SpsA, Chain A"/>
    <property type="match status" value="1"/>
</dbReference>
<reference evidence="22" key="1">
    <citation type="journal article" date="2023" name="Insect Mol. Biol.">
        <title>Genome sequencing provides insights into the evolution of gene families encoding plant cell wall-degrading enzymes in longhorned beetles.</title>
        <authorList>
            <person name="Shin N.R."/>
            <person name="Okamura Y."/>
            <person name="Kirsch R."/>
            <person name="Pauchet Y."/>
        </authorList>
    </citation>
    <scope>NUCLEOTIDE SEQUENCE</scope>
    <source>
        <strain evidence="22">AMC_N1</strain>
    </source>
</reference>
<dbReference type="InterPro" id="IPR029044">
    <property type="entry name" value="Nucleotide-diphossugar_trans"/>
</dbReference>
<evidence type="ECO:0000256" key="17">
    <source>
        <dbReference type="ARBA" id="ARBA00023180"/>
    </source>
</evidence>
<dbReference type="GO" id="GO:0015012">
    <property type="term" value="P:heparan sulfate proteoglycan biosynthetic process"/>
    <property type="evidence" value="ECO:0007669"/>
    <property type="project" value="UniProtKB-ARBA"/>
</dbReference>
<keyword evidence="13" id="KW-1133">Transmembrane helix</keyword>
<proteinExistence type="inferred from homology"/>
<dbReference type="PANTHER" id="PTHR48261:SF5">
    <property type="entry name" value="EXOSTOSIN GLYCOSYLTRANSFERASE 2"/>
    <property type="match status" value="1"/>
</dbReference>
<gene>
    <name evidence="22" type="ORF">NQ318_013217</name>
</gene>
<evidence type="ECO:0000259" key="21">
    <source>
        <dbReference type="Pfam" id="PF09258"/>
    </source>
</evidence>
<feature type="domain" description="Glycosyl transferase 64" evidence="21">
    <location>
        <begin position="221"/>
        <end position="466"/>
    </location>
</feature>
<evidence type="ECO:0000256" key="2">
    <source>
        <dbReference type="ARBA" id="ARBA00004323"/>
    </source>
</evidence>
<dbReference type="InterPro" id="IPR015338">
    <property type="entry name" value="GT64_dom"/>
</dbReference>
<dbReference type="EC" id="2.4.1.224" evidence="6"/>
<feature type="non-terminal residue" evidence="22">
    <location>
        <position position="1"/>
    </location>
</feature>
<dbReference type="InterPro" id="IPR040911">
    <property type="entry name" value="Exostosin_GT47"/>
</dbReference>
<evidence type="ECO:0000256" key="7">
    <source>
        <dbReference type="ARBA" id="ARBA00022676"/>
    </source>
</evidence>
<comment type="caution">
    <text evidence="22">The sequence shown here is derived from an EMBL/GenBank/DDBJ whole genome shotgun (WGS) entry which is preliminary data.</text>
</comment>
<dbReference type="Pfam" id="PF09258">
    <property type="entry name" value="Glyco_transf_64"/>
    <property type="match status" value="1"/>
</dbReference>
<evidence type="ECO:0000256" key="1">
    <source>
        <dbReference type="ARBA" id="ARBA00001936"/>
    </source>
</evidence>
<evidence type="ECO:0000256" key="11">
    <source>
        <dbReference type="ARBA" id="ARBA00022824"/>
    </source>
</evidence>
<keyword evidence="17" id="KW-0325">Glycoprotein</keyword>
<dbReference type="GO" id="GO:0050508">
    <property type="term" value="F:glucuronosyl-N-acetylglucosaminyl-proteoglycan 4-alpha-N-acetylglucosaminyltransferase activity"/>
    <property type="evidence" value="ECO:0007669"/>
    <property type="project" value="UniProtKB-EC"/>
</dbReference>
<dbReference type="FunFam" id="3.90.550.10:FF:000035">
    <property type="entry name" value="Putative Exostosin-2"/>
    <property type="match status" value="1"/>
</dbReference>
<keyword evidence="16" id="KW-1015">Disulfide bond</keyword>
<comment type="pathway">
    <text evidence="4">Protein modification; protein glycosylation.</text>
</comment>
<dbReference type="Proteomes" id="UP001162162">
    <property type="component" value="Unassembled WGS sequence"/>
</dbReference>
<evidence type="ECO:0000256" key="3">
    <source>
        <dbReference type="ARBA" id="ARBA00004648"/>
    </source>
</evidence>
<keyword evidence="23" id="KW-1185">Reference proteome</keyword>
<evidence type="ECO:0000256" key="14">
    <source>
        <dbReference type="ARBA" id="ARBA00023034"/>
    </source>
</evidence>
<keyword evidence="9" id="KW-0812">Transmembrane</keyword>
<protein>
    <recommendedName>
        <fullName evidence="19">Exostosin-2</fullName>
        <ecNumber evidence="6">2.4.1.224</ecNumber>
    </recommendedName>
</protein>
<sequence>SHTVINTRFGVDSRSCLPVCRSWLVTSSQINIDPYYLSQLQRMAHQYPDSLLVLDACLTRNYTERCEIDSSHKYSYPQILRESIFCVIFRGERMGQFVLLEAMAANCIPVVVIDGHVMPFQNVIDWKRCAVFVMESHLNTLMDVLNDVSERRIRQMQRALLFVYTSYFSSMEQITLTTLDIIQDRVFPHLARTYDQVNLLPFEVNTNPLFFPITAPKSHGFTAVILTYDRVESLFLLIERLSKVPSLMKVIVVWNNQKKNPPPLADFPKVPKPINVIRTKANKLSNRFYPYKEIETEAVLHIDDDIVMLTSDEVEFAYEVWREFPDRIVGFPSRTHIWDNVTEMWKYESEWTNEISMVLTGAAFLHKYWSYLYTKDLPSNVKDWVDDHMNCEDIAMNFLVANMTNKPPIKVTPRKKFKCPECINNEMLSADLGHMVERSQCINRFAESFGRMPLKSVEFRADPVLFKDPFPEKLKRFNDIGSL</sequence>